<dbReference type="InterPro" id="IPR051315">
    <property type="entry name" value="Bact_Chemotaxis_CheA"/>
</dbReference>
<dbReference type="GO" id="GO:0006935">
    <property type="term" value="P:chemotaxis"/>
    <property type="evidence" value="ECO:0007669"/>
    <property type="project" value="InterPro"/>
</dbReference>
<dbReference type="PROSITE" id="PS50894">
    <property type="entry name" value="HPT"/>
    <property type="match status" value="1"/>
</dbReference>
<feature type="domain" description="Response regulatory" evidence="9">
    <location>
        <begin position="587"/>
        <end position="702"/>
    </location>
</feature>
<keyword evidence="4" id="KW-0808">Transferase</keyword>
<dbReference type="PROSITE" id="PS50851">
    <property type="entry name" value="CHEW"/>
    <property type="match status" value="1"/>
</dbReference>
<evidence type="ECO:0000256" key="2">
    <source>
        <dbReference type="ARBA" id="ARBA00012438"/>
    </source>
</evidence>
<dbReference type="EMBL" id="PFFQ01000060">
    <property type="protein sequence ID" value="PIW14400.1"/>
    <property type="molecule type" value="Genomic_DNA"/>
</dbReference>
<dbReference type="CDD" id="cd00088">
    <property type="entry name" value="HPT"/>
    <property type="match status" value="1"/>
</dbReference>
<dbReference type="SUPFAM" id="SSF55874">
    <property type="entry name" value="ATPase domain of HSP90 chaperone/DNA topoisomerase II/histidine kinase"/>
    <property type="match status" value="1"/>
</dbReference>
<proteinExistence type="predicted"/>
<comment type="caution">
    <text evidence="12">The sequence shown here is derived from an EMBL/GenBank/DDBJ whole genome shotgun (WGS) entry which is preliminary data.</text>
</comment>
<dbReference type="SMART" id="SM00387">
    <property type="entry name" value="HATPase_c"/>
    <property type="match status" value="1"/>
</dbReference>
<dbReference type="Gene3D" id="3.30.565.10">
    <property type="entry name" value="Histidine kinase-like ATPase, C-terminal domain"/>
    <property type="match status" value="1"/>
</dbReference>
<dbReference type="Gene3D" id="2.30.30.40">
    <property type="entry name" value="SH3 Domains"/>
    <property type="match status" value="1"/>
</dbReference>
<accession>A0A2M7FYI1</accession>
<feature type="domain" description="CheW-like" evidence="10">
    <location>
        <begin position="431"/>
        <end position="567"/>
    </location>
</feature>
<protein>
    <recommendedName>
        <fullName evidence="2">histidine kinase</fullName>
        <ecNumber evidence="2">2.7.13.3</ecNumber>
    </recommendedName>
</protein>
<evidence type="ECO:0000313" key="13">
    <source>
        <dbReference type="Proteomes" id="UP000231019"/>
    </source>
</evidence>
<evidence type="ECO:0000313" key="12">
    <source>
        <dbReference type="EMBL" id="PIW14400.1"/>
    </source>
</evidence>
<dbReference type="PANTHER" id="PTHR43395">
    <property type="entry name" value="SENSOR HISTIDINE KINASE CHEA"/>
    <property type="match status" value="1"/>
</dbReference>
<sequence length="708" mass="79757">MNDMDFELSVDPEIFEIFRTSAQEHLEKITEHLFRLENDSSQLTQVLIEIYRSAHTLKGDSNSVGLTQVGTIAHGMESYIGSLQKEQDSFDAVKLNKLFTFAKDIRESLAEEERKLGLAPALIDVDVAVQEETPPEDISAGMPSDTSSKAQNWLRVNANKLDFLINRTGELGTYRAVYDTYIATVKEWVYALRRSQEESRLKILKNRIETEAADLLEQMRHHALVFDSLLDDLSIELAQIRLLEFKTLFNSLRVTVKNTSLSLGKSIQFVTVGEDIKVDRFILEKLKEPLDHIVRNALDHGIESAQERLLQNKNETANIQLRVGLSGGDLLIELEDDGKGLDFHKIRNKALHLNLFPEEKIMAMSEQELTDLLFVQGFSTSETITNVSGRGMGLDIVKNIIENTLQGSISIRSQPGRGTRFSIRVSLQLTNFESIFIQVSDRIFAVPNTSLESIEALSSQLLLRGEEGQTFFNYRDQSVPLEDLAAILGIERVRPVVYDQGYVMIFQRESKIAAVIIDEILESRQIFMKPLGQQITKLKNVSGATLQADGKPVLVLNPVEIIDEVSGFSKLVVHSDEDAQFSVTRKKVLVVDDSITTRTLEKNILETSGFEVVIGTNGEEGCQLLAQHRPDIVITDCEMPLMDGYGFTRWIRASKYKHLPVIMVTSLADEEFKRKGVEAGVDAYIVKGEFNQQTFLERISKLLQQSLE</sequence>
<dbReference type="Proteomes" id="UP000231019">
    <property type="component" value="Unassembled WGS sequence"/>
</dbReference>
<comment type="catalytic activity">
    <reaction evidence="1">
        <text>ATP + protein L-histidine = ADP + protein N-phospho-L-histidine.</text>
        <dbReference type="EC" id="2.7.13.3"/>
    </reaction>
</comment>
<dbReference type="Pfam" id="PF00072">
    <property type="entry name" value="Response_reg"/>
    <property type="match status" value="1"/>
</dbReference>
<feature type="domain" description="HPt" evidence="11">
    <location>
        <begin position="7"/>
        <end position="116"/>
    </location>
</feature>
<evidence type="ECO:0000259" key="9">
    <source>
        <dbReference type="PROSITE" id="PS50110"/>
    </source>
</evidence>
<dbReference type="PANTHER" id="PTHR43395:SF8">
    <property type="entry name" value="HISTIDINE KINASE"/>
    <property type="match status" value="1"/>
</dbReference>
<feature type="domain" description="Histidine kinase" evidence="8">
    <location>
        <begin position="226"/>
        <end position="429"/>
    </location>
</feature>
<evidence type="ECO:0000256" key="5">
    <source>
        <dbReference type="ARBA" id="ARBA00022777"/>
    </source>
</evidence>
<dbReference type="Gene3D" id="3.40.50.2300">
    <property type="match status" value="1"/>
</dbReference>
<dbReference type="SMART" id="SM00448">
    <property type="entry name" value="REC"/>
    <property type="match status" value="1"/>
</dbReference>
<reference evidence="12 13" key="1">
    <citation type="submission" date="2017-09" db="EMBL/GenBank/DDBJ databases">
        <title>Depth-based differentiation of microbial function through sediment-hosted aquifers and enrichment of novel symbionts in the deep terrestrial subsurface.</title>
        <authorList>
            <person name="Probst A.J."/>
            <person name="Ladd B."/>
            <person name="Jarett J.K."/>
            <person name="Geller-Mcgrath D.E."/>
            <person name="Sieber C.M."/>
            <person name="Emerson J.B."/>
            <person name="Anantharaman K."/>
            <person name="Thomas B.C."/>
            <person name="Malmstrom R."/>
            <person name="Stieglmeier M."/>
            <person name="Klingl A."/>
            <person name="Woyke T."/>
            <person name="Ryan C.M."/>
            <person name="Banfield J.F."/>
        </authorList>
    </citation>
    <scope>NUCLEOTIDE SEQUENCE [LARGE SCALE GENOMIC DNA]</scope>
    <source>
        <strain evidence="12">CG17_big_fil_post_rev_8_21_14_2_50_48_46</strain>
    </source>
</reference>
<dbReference type="SUPFAM" id="SSF47226">
    <property type="entry name" value="Histidine-containing phosphotransfer domain, HPT domain"/>
    <property type="match status" value="1"/>
</dbReference>
<dbReference type="InterPro" id="IPR004358">
    <property type="entry name" value="Sig_transdc_His_kin-like_C"/>
</dbReference>
<dbReference type="PROSITE" id="PS50109">
    <property type="entry name" value="HIS_KIN"/>
    <property type="match status" value="1"/>
</dbReference>
<dbReference type="Pfam" id="PF01584">
    <property type="entry name" value="CheW"/>
    <property type="match status" value="1"/>
</dbReference>
<dbReference type="GO" id="GO:0004673">
    <property type="term" value="F:protein histidine kinase activity"/>
    <property type="evidence" value="ECO:0007669"/>
    <property type="project" value="UniProtKB-EC"/>
</dbReference>
<dbReference type="PRINTS" id="PR00344">
    <property type="entry name" value="BCTRLSENSOR"/>
</dbReference>
<dbReference type="InterPro" id="IPR011006">
    <property type="entry name" value="CheY-like_superfamily"/>
</dbReference>
<dbReference type="InterPro" id="IPR036641">
    <property type="entry name" value="HPT_dom_sf"/>
</dbReference>
<dbReference type="SUPFAM" id="SSF50341">
    <property type="entry name" value="CheW-like"/>
    <property type="match status" value="1"/>
</dbReference>
<dbReference type="InterPro" id="IPR036061">
    <property type="entry name" value="CheW-like_dom_sf"/>
</dbReference>
<dbReference type="Pfam" id="PF02518">
    <property type="entry name" value="HATPase_c"/>
    <property type="match status" value="1"/>
</dbReference>
<name>A0A2M7FYI1_9BACT</name>
<feature type="modified residue" description="4-aspartylphosphate" evidence="7">
    <location>
        <position position="636"/>
    </location>
</feature>
<dbReference type="SMART" id="SM00073">
    <property type="entry name" value="HPT"/>
    <property type="match status" value="1"/>
</dbReference>
<dbReference type="PROSITE" id="PS50110">
    <property type="entry name" value="RESPONSE_REGULATORY"/>
    <property type="match status" value="1"/>
</dbReference>
<gene>
    <name evidence="12" type="ORF">COW36_21780</name>
</gene>
<feature type="modified residue" description="Phosphohistidine" evidence="6">
    <location>
        <position position="55"/>
    </location>
</feature>
<dbReference type="Gene3D" id="1.20.120.160">
    <property type="entry name" value="HPT domain"/>
    <property type="match status" value="1"/>
</dbReference>
<dbReference type="InterPro" id="IPR005467">
    <property type="entry name" value="His_kinase_dom"/>
</dbReference>
<dbReference type="FunFam" id="3.30.565.10:FF:000016">
    <property type="entry name" value="Chemotaxis protein CheA, putative"/>
    <property type="match status" value="1"/>
</dbReference>
<evidence type="ECO:0000256" key="3">
    <source>
        <dbReference type="ARBA" id="ARBA00022553"/>
    </source>
</evidence>
<evidence type="ECO:0000259" key="11">
    <source>
        <dbReference type="PROSITE" id="PS50894"/>
    </source>
</evidence>
<dbReference type="InterPro" id="IPR001789">
    <property type="entry name" value="Sig_transdc_resp-reg_receiver"/>
</dbReference>
<dbReference type="InterPro" id="IPR036890">
    <property type="entry name" value="HATPase_C_sf"/>
</dbReference>
<evidence type="ECO:0000259" key="8">
    <source>
        <dbReference type="PROSITE" id="PS50109"/>
    </source>
</evidence>
<dbReference type="GO" id="GO:0000160">
    <property type="term" value="P:phosphorelay signal transduction system"/>
    <property type="evidence" value="ECO:0007669"/>
    <property type="project" value="InterPro"/>
</dbReference>
<dbReference type="SUPFAM" id="SSF52172">
    <property type="entry name" value="CheY-like"/>
    <property type="match status" value="1"/>
</dbReference>
<organism evidence="12 13">
    <name type="scientific">bacterium (Candidatus Blackallbacteria) CG17_big_fil_post_rev_8_21_14_2_50_48_46</name>
    <dbReference type="NCBI Taxonomy" id="2014261"/>
    <lineage>
        <taxon>Bacteria</taxon>
        <taxon>Candidatus Blackallbacteria</taxon>
    </lineage>
</organism>
<dbReference type="SMART" id="SM00260">
    <property type="entry name" value="CheW"/>
    <property type="match status" value="1"/>
</dbReference>
<dbReference type="EC" id="2.7.13.3" evidence="2"/>
<evidence type="ECO:0000256" key="7">
    <source>
        <dbReference type="PROSITE-ProRule" id="PRU00169"/>
    </source>
</evidence>
<dbReference type="InterPro" id="IPR003594">
    <property type="entry name" value="HATPase_dom"/>
</dbReference>
<keyword evidence="3 7" id="KW-0597">Phosphoprotein</keyword>
<dbReference type="AlphaFoldDB" id="A0A2M7FYI1"/>
<evidence type="ECO:0000256" key="4">
    <source>
        <dbReference type="ARBA" id="ARBA00022679"/>
    </source>
</evidence>
<evidence type="ECO:0000256" key="1">
    <source>
        <dbReference type="ARBA" id="ARBA00000085"/>
    </source>
</evidence>
<dbReference type="InterPro" id="IPR008207">
    <property type="entry name" value="Sig_transdc_His_kin_Hpt_dom"/>
</dbReference>
<evidence type="ECO:0000259" key="10">
    <source>
        <dbReference type="PROSITE" id="PS50851"/>
    </source>
</evidence>
<keyword evidence="5" id="KW-0418">Kinase</keyword>
<dbReference type="Pfam" id="PF01627">
    <property type="entry name" value="Hpt"/>
    <property type="match status" value="1"/>
</dbReference>
<dbReference type="InterPro" id="IPR002545">
    <property type="entry name" value="CheW-lke_dom"/>
</dbReference>
<evidence type="ECO:0000256" key="6">
    <source>
        <dbReference type="PROSITE-ProRule" id="PRU00110"/>
    </source>
</evidence>